<feature type="transmembrane region" description="Helical" evidence="1">
    <location>
        <begin position="227"/>
        <end position="249"/>
    </location>
</feature>
<feature type="transmembrane region" description="Helical" evidence="1">
    <location>
        <begin position="178"/>
        <end position="198"/>
    </location>
</feature>
<keyword evidence="1" id="KW-0812">Transmembrane</keyword>
<keyword evidence="1" id="KW-0472">Membrane</keyword>
<feature type="transmembrane region" description="Helical" evidence="1">
    <location>
        <begin position="288"/>
        <end position="309"/>
    </location>
</feature>
<protein>
    <submittedName>
        <fullName evidence="2">DUF2232 domain-containing protein</fullName>
    </submittedName>
</protein>
<reference evidence="2" key="1">
    <citation type="submission" date="2021-04" db="EMBL/GenBank/DDBJ databases">
        <title>Proteiniclasticum sedimins sp. nov., an obligate anaerobic bacterium isolated from anaerobic sludge.</title>
        <authorList>
            <person name="Liu J."/>
        </authorList>
    </citation>
    <scope>NUCLEOTIDE SEQUENCE</scope>
    <source>
        <strain evidence="2">BAD-10</strain>
    </source>
</reference>
<dbReference type="AlphaFoldDB" id="A0A941CS21"/>
<feature type="transmembrane region" description="Helical" evidence="1">
    <location>
        <begin position="255"/>
        <end position="276"/>
    </location>
</feature>
<dbReference type="InterPro" id="IPR018710">
    <property type="entry name" value="DUF2232"/>
</dbReference>
<comment type="caution">
    <text evidence="2">The sequence shown here is derived from an EMBL/GenBank/DDBJ whole genome shotgun (WGS) entry which is preliminary data.</text>
</comment>
<keyword evidence="1" id="KW-1133">Transmembrane helix</keyword>
<dbReference type="Proteomes" id="UP000675379">
    <property type="component" value="Unassembled WGS sequence"/>
</dbReference>
<dbReference type="PANTHER" id="PTHR41324">
    <property type="entry name" value="MEMBRANE PROTEIN-RELATED"/>
    <property type="match status" value="1"/>
</dbReference>
<gene>
    <name evidence="2" type="ORF">KCG48_09420</name>
</gene>
<dbReference type="EMBL" id="JAGSCS010000012">
    <property type="protein sequence ID" value="MBR0576559.1"/>
    <property type="molecule type" value="Genomic_DNA"/>
</dbReference>
<dbReference type="PANTHER" id="PTHR41324:SF1">
    <property type="entry name" value="DUF2232 DOMAIN-CONTAINING PROTEIN"/>
    <property type="match status" value="1"/>
</dbReference>
<dbReference type="RefSeq" id="WP_211801619.1">
    <property type="nucleotide sequence ID" value="NZ_JAGSCS010000012.1"/>
</dbReference>
<organism evidence="2 3">
    <name type="scientific">Proteiniclasticum sediminis</name>
    <dbReference type="NCBI Taxonomy" id="2804028"/>
    <lineage>
        <taxon>Bacteria</taxon>
        <taxon>Bacillati</taxon>
        <taxon>Bacillota</taxon>
        <taxon>Clostridia</taxon>
        <taxon>Eubacteriales</taxon>
        <taxon>Clostridiaceae</taxon>
        <taxon>Proteiniclasticum</taxon>
    </lineage>
</organism>
<evidence type="ECO:0000256" key="1">
    <source>
        <dbReference type="SAM" id="Phobius"/>
    </source>
</evidence>
<feature type="transmembrane region" description="Helical" evidence="1">
    <location>
        <begin position="102"/>
        <end position="126"/>
    </location>
</feature>
<dbReference type="Pfam" id="PF09991">
    <property type="entry name" value="DUF2232"/>
    <property type="match status" value="1"/>
</dbReference>
<sequence>MNNTNPKTRQLVQSSLLTSLMVVFSLLGTLPLFDMVSIAVAPLIVALIYHKGGKGNTIISFVVTMILVSILISPIYGVTLALLNYITGMGLIFMIERKTGPLVNFLVLALAVGVGYVVMFSVNLSIMGSSSLTEFLSLIIEEMKIAVAEMKTTYETMGVDMKNNPAVTMIENLTPGTIITLIPTLLALYAMISSAFIYKVSSLVFKKLGIHVEAFPKLSAIKANMHLIIATLLLSMLGILGVKLGFGWAEGYMLLGNNLFTLVGAVGGVSLLSYFLEYRLKYPAVIRIVLLVLVGTSNMISLISIVGILDSAFDFRTLSGNGLYKLIRSRIDNTK</sequence>
<evidence type="ECO:0000313" key="2">
    <source>
        <dbReference type="EMBL" id="MBR0576559.1"/>
    </source>
</evidence>
<feature type="transmembrane region" description="Helical" evidence="1">
    <location>
        <begin position="20"/>
        <end position="48"/>
    </location>
</feature>
<feature type="transmembrane region" description="Helical" evidence="1">
    <location>
        <begin position="55"/>
        <end position="72"/>
    </location>
</feature>
<evidence type="ECO:0000313" key="3">
    <source>
        <dbReference type="Proteomes" id="UP000675379"/>
    </source>
</evidence>
<accession>A0A941CS21</accession>
<proteinExistence type="predicted"/>
<keyword evidence="3" id="KW-1185">Reference proteome</keyword>
<name>A0A941CS21_9CLOT</name>